<dbReference type="Proteomes" id="UP001497516">
    <property type="component" value="Chromosome 7"/>
</dbReference>
<proteinExistence type="predicted"/>
<name>A0AAV2FWJ6_9ROSI</name>
<reference evidence="2 3" key="1">
    <citation type="submission" date="2024-04" db="EMBL/GenBank/DDBJ databases">
        <authorList>
            <person name="Fracassetti M."/>
        </authorList>
    </citation>
    <scope>NUCLEOTIDE SEQUENCE [LARGE SCALE GENOMIC DNA]</scope>
</reference>
<keyword evidence="1" id="KW-0175">Coiled coil</keyword>
<evidence type="ECO:0000313" key="3">
    <source>
        <dbReference type="Proteomes" id="UP001497516"/>
    </source>
</evidence>
<dbReference type="AlphaFoldDB" id="A0AAV2FWJ6"/>
<evidence type="ECO:0000256" key="1">
    <source>
        <dbReference type="SAM" id="Coils"/>
    </source>
</evidence>
<gene>
    <name evidence="2" type="ORF">LTRI10_LOCUS42378</name>
</gene>
<organism evidence="2 3">
    <name type="scientific">Linum trigynum</name>
    <dbReference type="NCBI Taxonomy" id="586398"/>
    <lineage>
        <taxon>Eukaryota</taxon>
        <taxon>Viridiplantae</taxon>
        <taxon>Streptophyta</taxon>
        <taxon>Embryophyta</taxon>
        <taxon>Tracheophyta</taxon>
        <taxon>Spermatophyta</taxon>
        <taxon>Magnoliopsida</taxon>
        <taxon>eudicotyledons</taxon>
        <taxon>Gunneridae</taxon>
        <taxon>Pentapetalae</taxon>
        <taxon>rosids</taxon>
        <taxon>fabids</taxon>
        <taxon>Malpighiales</taxon>
        <taxon>Linaceae</taxon>
        <taxon>Linum</taxon>
    </lineage>
</organism>
<evidence type="ECO:0000313" key="2">
    <source>
        <dbReference type="EMBL" id="CAL1402372.1"/>
    </source>
</evidence>
<sequence length="222" mass="25036">MQLSMENAWVFVTEQVSLEIKIGSYVDQIQCEVVPMKLTQVVLGKPWHNDHQARRSMSTNNIILRHQEKKLALIPLSLKGVAEDRRQLQQAYDEEQANLEVEKLSINCPESQKEKEQEAVSGARFVDVDKSDASLNSIHGEEVEVEAGVEEEKDEVLVDGLTIVTCEDDAQVLISSQEEPKFEVGEKVEEEAEEVKGDILVDVPDLSVREVKQYNKESECKG</sequence>
<keyword evidence="3" id="KW-1185">Reference proteome</keyword>
<dbReference type="EMBL" id="OZ034820">
    <property type="protein sequence ID" value="CAL1402372.1"/>
    <property type="molecule type" value="Genomic_DNA"/>
</dbReference>
<accession>A0AAV2FWJ6</accession>
<protein>
    <submittedName>
        <fullName evidence="2">Uncharacterized protein</fullName>
    </submittedName>
</protein>
<feature type="coiled-coil region" evidence="1">
    <location>
        <begin position="78"/>
        <end position="105"/>
    </location>
</feature>